<dbReference type="Pfam" id="PF21176">
    <property type="entry name" value="RecR_HhH"/>
    <property type="match status" value="1"/>
</dbReference>
<comment type="function">
    <text evidence="7">May play a role in DNA repair. It seems to be involved in an RecBC-independent recombinational process of DNA repair. It may act with RecF and RecO.</text>
</comment>
<keyword evidence="4 7" id="KW-0862">Zinc</keyword>
<dbReference type="PANTHER" id="PTHR30446:SF0">
    <property type="entry name" value="RECOMBINATION PROTEIN RECR"/>
    <property type="match status" value="1"/>
</dbReference>
<evidence type="ECO:0000256" key="5">
    <source>
        <dbReference type="ARBA" id="ARBA00023172"/>
    </source>
</evidence>
<evidence type="ECO:0000259" key="9">
    <source>
        <dbReference type="PROSITE" id="PS50880"/>
    </source>
</evidence>
<dbReference type="InterPro" id="IPR034137">
    <property type="entry name" value="TOPRIM_RecR"/>
</dbReference>
<dbReference type="GO" id="GO:0006310">
    <property type="term" value="P:DNA recombination"/>
    <property type="evidence" value="ECO:0007669"/>
    <property type="project" value="UniProtKB-UniRule"/>
</dbReference>
<proteinExistence type="inferred from homology"/>
<dbReference type="EMBL" id="CP012672">
    <property type="protein sequence ID" value="AUX28439.1"/>
    <property type="molecule type" value="Genomic_DNA"/>
</dbReference>
<dbReference type="Pfam" id="PF21175">
    <property type="entry name" value="RecR_C"/>
    <property type="match status" value="1"/>
</dbReference>
<dbReference type="Proteomes" id="UP000295497">
    <property type="component" value="Chromosome"/>
</dbReference>
<evidence type="ECO:0000256" key="2">
    <source>
        <dbReference type="ARBA" id="ARBA00022763"/>
    </source>
</evidence>
<reference evidence="10 11" key="1">
    <citation type="submission" date="2015-09" db="EMBL/GenBank/DDBJ databases">
        <title>Sorangium comparison.</title>
        <authorList>
            <person name="Zaburannyi N."/>
            <person name="Bunk B."/>
            <person name="Overmann J."/>
            <person name="Mueller R."/>
        </authorList>
    </citation>
    <scope>NUCLEOTIDE SEQUENCE [LARGE SCALE GENOMIC DNA]</scope>
    <source>
        <strain evidence="10 11">So ce836</strain>
    </source>
</reference>
<dbReference type="InterPro" id="IPR023627">
    <property type="entry name" value="Rcmb_RecR"/>
</dbReference>
<keyword evidence="2 7" id="KW-0227">DNA damage</keyword>
<dbReference type="AlphaFoldDB" id="A0A4P2QF88"/>
<dbReference type="SUPFAM" id="SSF111304">
    <property type="entry name" value="Recombination protein RecR"/>
    <property type="match status" value="1"/>
</dbReference>
<dbReference type="GO" id="GO:0008270">
    <property type="term" value="F:zinc ion binding"/>
    <property type="evidence" value="ECO:0007669"/>
    <property type="project" value="UniProtKB-KW"/>
</dbReference>
<dbReference type="NCBIfam" id="TIGR00615">
    <property type="entry name" value="recR"/>
    <property type="match status" value="1"/>
</dbReference>
<evidence type="ECO:0000313" key="10">
    <source>
        <dbReference type="EMBL" id="AUX28439.1"/>
    </source>
</evidence>
<gene>
    <name evidence="7 10" type="primary">recR</name>
    <name evidence="10" type="ORF">SOCE836_005090</name>
</gene>
<comment type="caution">
    <text evidence="7">Lacks conserved residue(s) required for the propagation of feature annotation.</text>
</comment>
<dbReference type="GO" id="GO:0006281">
    <property type="term" value="P:DNA repair"/>
    <property type="evidence" value="ECO:0007669"/>
    <property type="project" value="UniProtKB-UniRule"/>
</dbReference>
<dbReference type="CDD" id="cd01025">
    <property type="entry name" value="TOPRIM_recR"/>
    <property type="match status" value="1"/>
</dbReference>
<feature type="domain" description="Toprim" evidence="9">
    <location>
        <begin position="113"/>
        <end position="210"/>
    </location>
</feature>
<keyword evidence="3 7" id="KW-0863">Zinc-finger</keyword>
<dbReference type="PANTHER" id="PTHR30446">
    <property type="entry name" value="RECOMBINATION PROTEIN RECR"/>
    <property type="match status" value="1"/>
</dbReference>
<sequence length="234" mass="24644">MTALRPPASLPGSSKLPNGGPAGFRSAPGGLPGRLSRVAQLLARLPGVGEKTAQRFALFLVTAGEDTARDLGSELAELCDHVRPCTRCGHIAELDEDGRALCAICQDTRRDGALLCVVARVQDLLAIERSGAMRGRYFVLGRLLSPLEGVGAEELPLEALRARVRDPEQPVREVLVATPPSVDGEATALLLARELGAMGIQVTRIASGVPHGGDLEFADQVTLGRAIEGRKSFG</sequence>
<dbReference type="InterPro" id="IPR006171">
    <property type="entry name" value="TOPRIM_dom"/>
</dbReference>
<accession>A0A4P2QF88</accession>
<keyword evidence="5 7" id="KW-0233">DNA recombination</keyword>
<comment type="similarity">
    <text evidence="7">Belongs to the RecR family.</text>
</comment>
<evidence type="ECO:0000256" key="3">
    <source>
        <dbReference type="ARBA" id="ARBA00022771"/>
    </source>
</evidence>
<dbReference type="PROSITE" id="PS50880">
    <property type="entry name" value="TOPRIM"/>
    <property type="match status" value="1"/>
</dbReference>
<evidence type="ECO:0000256" key="6">
    <source>
        <dbReference type="ARBA" id="ARBA00023204"/>
    </source>
</evidence>
<evidence type="ECO:0000256" key="8">
    <source>
        <dbReference type="SAM" id="MobiDB-lite"/>
    </source>
</evidence>
<dbReference type="Gene3D" id="1.10.8.420">
    <property type="entry name" value="RecR Domain 1"/>
    <property type="match status" value="1"/>
</dbReference>
<evidence type="ECO:0000256" key="7">
    <source>
        <dbReference type="HAMAP-Rule" id="MF_00017"/>
    </source>
</evidence>
<dbReference type="Gene3D" id="6.10.250.240">
    <property type="match status" value="1"/>
</dbReference>
<name>A0A4P2QF88_SORCE</name>
<dbReference type="InterPro" id="IPR000093">
    <property type="entry name" value="DNA_Rcmb_RecR"/>
</dbReference>
<keyword evidence="6 7" id="KW-0234">DNA repair</keyword>
<dbReference type="HAMAP" id="MF_00017">
    <property type="entry name" value="RecR"/>
    <property type="match status" value="1"/>
</dbReference>
<organism evidence="10 11">
    <name type="scientific">Sorangium cellulosum</name>
    <name type="common">Polyangium cellulosum</name>
    <dbReference type="NCBI Taxonomy" id="56"/>
    <lineage>
        <taxon>Bacteria</taxon>
        <taxon>Pseudomonadati</taxon>
        <taxon>Myxococcota</taxon>
        <taxon>Polyangia</taxon>
        <taxon>Polyangiales</taxon>
        <taxon>Polyangiaceae</taxon>
        <taxon>Sorangium</taxon>
    </lineage>
</organism>
<evidence type="ECO:0000256" key="4">
    <source>
        <dbReference type="ARBA" id="ARBA00022833"/>
    </source>
</evidence>
<protein>
    <recommendedName>
        <fullName evidence="7">Recombination protein RecR</fullName>
    </recommendedName>
</protein>
<keyword evidence="1 7" id="KW-0479">Metal-binding</keyword>
<feature type="region of interest" description="Disordered" evidence="8">
    <location>
        <begin position="1"/>
        <end position="27"/>
    </location>
</feature>
<dbReference type="GO" id="GO:0003677">
    <property type="term" value="F:DNA binding"/>
    <property type="evidence" value="ECO:0007669"/>
    <property type="project" value="UniProtKB-UniRule"/>
</dbReference>
<evidence type="ECO:0000256" key="1">
    <source>
        <dbReference type="ARBA" id="ARBA00022723"/>
    </source>
</evidence>
<dbReference type="Pfam" id="PF13662">
    <property type="entry name" value="Toprim_4"/>
    <property type="match status" value="1"/>
</dbReference>
<evidence type="ECO:0000313" key="11">
    <source>
        <dbReference type="Proteomes" id="UP000295497"/>
    </source>
</evidence>
<dbReference type="Gene3D" id="3.40.1360.10">
    <property type="match status" value="1"/>
</dbReference>